<keyword evidence="3" id="KW-0862">Zinc</keyword>
<dbReference type="InterPro" id="IPR039744">
    <property type="entry name" value="RIbosomal_uS14_euk_arc"/>
</dbReference>
<dbReference type="NCBIfam" id="NF004424">
    <property type="entry name" value="PRK05766.1"/>
    <property type="match status" value="1"/>
</dbReference>
<dbReference type="PANTHER" id="PTHR12010">
    <property type="entry name" value="40S RIBOSOMAL PROTEIN S29"/>
    <property type="match status" value="1"/>
</dbReference>
<comment type="cofactor">
    <cofactor evidence="1">
        <name>Zn(2+)</name>
        <dbReference type="ChEBI" id="CHEBI:29105"/>
    </cofactor>
</comment>
<gene>
    <name evidence="6" type="ORF">A3770_13p70360</name>
</gene>
<dbReference type="Pfam" id="PF00253">
    <property type="entry name" value="Ribosomal_S14"/>
    <property type="match status" value="1"/>
</dbReference>
<dbReference type="InterPro" id="IPR018271">
    <property type="entry name" value="Ribosomal_uS14_CS"/>
</dbReference>
<evidence type="ECO:0000256" key="4">
    <source>
        <dbReference type="ARBA" id="ARBA00022980"/>
    </source>
</evidence>
<evidence type="ECO:0000256" key="2">
    <source>
        <dbReference type="ARBA" id="ARBA00009083"/>
    </source>
</evidence>
<organism evidence="6 7">
    <name type="scientific">Chloropicon primus</name>
    <dbReference type="NCBI Taxonomy" id="1764295"/>
    <lineage>
        <taxon>Eukaryota</taxon>
        <taxon>Viridiplantae</taxon>
        <taxon>Chlorophyta</taxon>
        <taxon>Chloropicophyceae</taxon>
        <taxon>Chloropicales</taxon>
        <taxon>Chloropicaceae</taxon>
        <taxon>Chloropicon</taxon>
    </lineage>
</organism>
<dbReference type="GO" id="GO:0022627">
    <property type="term" value="C:cytosolic small ribosomal subunit"/>
    <property type="evidence" value="ECO:0007669"/>
    <property type="project" value="TreeGrafter"/>
</dbReference>
<sequence>MGHKNVWNSHPRDYGLGSHPCRVCGSHHGVIRKYGLNICRRCFRENAKDIGFRKLR</sequence>
<dbReference type="STRING" id="1764295.A0A5B8MUN9"/>
<keyword evidence="4 6" id="KW-0689">Ribosomal protein</keyword>
<dbReference type="PROSITE" id="PS00527">
    <property type="entry name" value="RIBOSOMAL_S14"/>
    <property type="match status" value="1"/>
</dbReference>
<evidence type="ECO:0000256" key="1">
    <source>
        <dbReference type="ARBA" id="ARBA00001947"/>
    </source>
</evidence>
<dbReference type="GO" id="GO:0003735">
    <property type="term" value="F:structural constituent of ribosome"/>
    <property type="evidence" value="ECO:0007669"/>
    <property type="project" value="InterPro"/>
</dbReference>
<dbReference type="Gene3D" id="4.10.830.10">
    <property type="entry name" value="30s Ribosomal Protein S14, Chain N"/>
    <property type="match status" value="1"/>
</dbReference>
<keyword evidence="5" id="KW-0687">Ribonucleoprotein</keyword>
<accession>A0A5B8MUN9</accession>
<dbReference type="OrthoDB" id="521448at2759"/>
<dbReference type="AlphaFoldDB" id="A0A5B8MUN9"/>
<evidence type="ECO:0000256" key="5">
    <source>
        <dbReference type="ARBA" id="ARBA00023274"/>
    </source>
</evidence>
<dbReference type="GO" id="GO:0008270">
    <property type="term" value="F:zinc ion binding"/>
    <property type="evidence" value="ECO:0007669"/>
    <property type="project" value="InterPro"/>
</dbReference>
<name>A0A5B8MUN9_9CHLO</name>
<evidence type="ECO:0000313" key="7">
    <source>
        <dbReference type="Proteomes" id="UP000316726"/>
    </source>
</evidence>
<dbReference type="EMBL" id="CP031046">
    <property type="protein sequence ID" value="QDZ24518.1"/>
    <property type="molecule type" value="Genomic_DNA"/>
</dbReference>
<dbReference type="FunFam" id="4.10.830.10:FF:000002">
    <property type="entry name" value="40S ribosomal protein S29"/>
    <property type="match status" value="1"/>
</dbReference>
<protein>
    <submittedName>
        <fullName evidence="6">Ribosomal protein S29</fullName>
    </submittedName>
</protein>
<proteinExistence type="inferred from homology"/>
<evidence type="ECO:0000256" key="3">
    <source>
        <dbReference type="ARBA" id="ARBA00022833"/>
    </source>
</evidence>
<dbReference type="InterPro" id="IPR043140">
    <property type="entry name" value="Ribosomal_uS14_sf"/>
</dbReference>
<dbReference type="InterPro" id="IPR001209">
    <property type="entry name" value="Ribosomal_uS14"/>
</dbReference>
<dbReference type="GO" id="GO:0002181">
    <property type="term" value="P:cytoplasmic translation"/>
    <property type="evidence" value="ECO:0007669"/>
    <property type="project" value="TreeGrafter"/>
</dbReference>
<comment type="similarity">
    <text evidence="2">Belongs to the universal ribosomal protein uS14 family.</text>
</comment>
<dbReference type="PANTHER" id="PTHR12010:SF2">
    <property type="entry name" value="40S RIBOSOMAL PROTEIN S29"/>
    <property type="match status" value="1"/>
</dbReference>
<evidence type="ECO:0000313" key="6">
    <source>
        <dbReference type="EMBL" id="QDZ24518.1"/>
    </source>
</evidence>
<reference evidence="6 7" key="1">
    <citation type="submission" date="2018-07" db="EMBL/GenBank/DDBJ databases">
        <title>The complete nuclear genome of the prasinophyte Chloropicon primus (CCMP1205).</title>
        <authorList>
            <person name="Pombert J.-F."/>
            <person name="Otis C."/>
            <person name="Turmel M."/>
            <person name="Lemieux C."/>
        </authorList>
    </citation>
    <scope>NUCLEOTIDE SEQUENCE [LARGE SCALE GENOMIC DNA]</scope>
    <source>
        <strain evidence="6 7">CCMP1205</strain>
    </source>
</reference>
<keyword evidence="7" id="KW-1185">Reference proteome</keyword>
<dbReference type="Proteomes" id="UP000316726">
    <property type="component" value="Chromosome 13"/>
</dbReference>